<reference evidence="3" key="1">
    <citation type="submission" date="2022-06" db="EMBL/GenBank/DDBJ databases">
        <title>Ornithinimicrobium HY1793.</title>
        <authorList>
            <person name="Huang Y."/>
        </authorList>
    </citation>
    <scope>NUCLEOTIDE SEQUENCE</scope>
    <source>
        <strain evidence="3">HY1793</strain>
    </source>
</reference>
<keyword evidence="2" id="KW-0472">Membrane</keyword>
<evidence type="ECO:0000313" key="3">
    <source>
        <dbReference type="EMBL" id="USQ81348.1"/>
    </source>
</evidence>
<protein>
    <submittedName>
        <fullName evidence="3">Uncharacterized protein</fullName>
    </submittedName>
</protein>
<dbReference type="Proteomes" id="UP001056455">
    <property type="component" value="Chromosome"/>
</dbReference>
<evidence type="ECO:0000313" key="4">
    <source>
        <dbReference type="Proteomes" id="UP001056455"/>
    </source>
</evidence>
<feature type="transmembrane region" description="Helical" evidence="2">
    <location>
        <begin position="38"/>
        <end position="57"/>
    </location>
</feature>
<name>A0ABY4YYD2_9MICO</name>
<keyword evidence="4" id="KW-1185">Reference proteome</keyword>
<organism evidence="3 4">
    <name type="scientific">Ornithinimicrobium faecis</name>
    <dbReference type="NCBI Taxonomy" id="2934158"/>
    <lineage>
        <taxon>Bacteria</taxon>
        <taxon>Bacillati</taxon>
        <taxon>Actinomycetota</taxon>
        <taxon>Actinomycetes</taxon>
        <taxon>Micrococcales</taxon>
        <taxon>Ornithinimicrobiaceae</taxon>
        <taxon>Ornithinimicrobium</taxon>
    </lineage>
</organism>
<keyword evidence="2" id="KW-0812">Transmembrane</keyword>
<accession>A0ABY4YYD2</accession>
<evidence type="ECO:0000256" key="2">
    <source>
        <dbReference type="SAM" id="Phobius"/>
    </source>
</evidence>
<dbReference type="RefSeq" id="WP_252594768.1">
    <property type="nucleotide sequence ID" value="NZ_CP099489.1"/>
</dbReference>
<keyword evidence="2" id="KW-1133">Transmembrane helix</keyword>
<gene>
    <name evidence="3" type="ORF">NF556_06790</name>
</gene>
<proteinExistence type="predicted"/>
<dbReference type="EMBL" id="CP099489">
    <property type="protein sequence ID" value="USQ81348.1"/>
    <property type="molecule type" value="Genomic_DNA"/>
</dbReference>
<evidence type="ECO:0000256" key="1">
    <source>
        <dbReference type="SAM" id="MobiDB-lite"/>
    </source>
</evidence>
<sequence>MNEDIRELLTRGASDAADTDLVTGVWQQAHRHRRNRNLGIGSLAAAGVALVIGITQIDGGAQEPILPAGNTTSQTAPGPTATAPPPGPSLDNCGNPQEPPTELGESDFGAHLLTEDPGQKVTVAIDIANVQDVPTSVQIDINGQSALTVRVPTTASDCYLTTIFRYGLEVPPGPAQITATTDGGHRDQLTLEVSEDTTWVVVQVQDGFPLELETYDHPPGWG</sequence>
<feature type="region of interest" description="Disordered" evidence="1">
    <location>
        <begin position="63"/>
        <end position="108"/>
    </location>
</feature>